<accession>A0ABN7W5P9</accession>
<organism evidence="1 2">
    <name type="scientific">Gigaspora margarita</name>
    <dbReference type="NCBI Taxonomy" id="4874"/>
    <lineage>
        <taxon>Eukaryota</taxon>
        <taxon>Fungi</taxon>
        <taxon>Fungi incertae sedis</taxon>
        <taxon>Mucoromycota</taxon>
        <taxon>Glomeromycotina</taxon>
        <taxon>Glomeromycetes</taxon>
        <taxon>Diversisporales</taxon>
        <taxon>Gigasporaceae</taxon>
        <taxon>Gigaspora</taxon>
    </lineage>
</organism>
<sequence>MCGIQDIIDFKPHDTEIFQATDRETGTEVVHRWTARINNKHTKLKEYGRRKVKRSTLYMAVLPSTTLGYDNNRKGILPCLEMYTTIMNPHSLSIAMKYRNSAGSHMLDRSKSHKGFPFTQTLFYLKHFLTSDRLMKIKYLHSTPAFQNGRIRSGKISTVRKRLYGINRYQRGFSPCTIIFRSPKVFRIQMQWEMILLYMSTLWAFNQSMDVHEDSLTSYGDGKTDEHKISSILGRYSYNGKILQASKDRQGETRRPTIQNGFQYKHQKIMARASLVNRVLRVYHKFKRNNAPNTQSQNKGVNSQMLSNVQKDKHSYTKTSIINRKAYSSDKCISTCSTIISRIIMQKNKQLKQQEWDLVVHLSSESKQQLLQWIEQLTHHKKRKVSVELPSTIIQTDTSPWGWGAIMNNQIISGRWSVKERGDHINLLDIKKILKSNSRTNMAPVYSVEYCDPGSTPSREDE</sequence>
<comment type="caution">
    <text evidence="1">The sequence shown here is derived from an EMBL/GenBank/DDBJ whole genome shotgun (WGS) entry which is preliminary data.</text>
</comment>
<dbReference type="Proteomes" id="UP000789901">
    <property type="component" value="Unassembled WGS sequence"/>
</dbReference>
<name>A0ABN7W5P9_GIGMA</name>
<evidence type="ECO:0000313" key="1">
    <source>
        <dbReference type="EMBL" id="CAG8815069.1"/>
    </source>
</evidence>
<evidence type="ECO:0000313" key="2">
    <source>
        <dbReference type="Proteomes" id="UP000789901"/>
    </source>
</evidence>
<proteinExistence type="predicted"/>
<dbReference type="EMBL" id="CAJVQB010030098">
    <property type="protein sequence ID" value="CAG8815069.1"/>
    <property type="molecule type" value="Genomic_DNA"/>
</dbReference>
<gene>
    <name evidence="1" type="ORF">GMARGA_LOCUS26195</name>
</gene>
<protein>
    <submittedName>
        <fullName evidence="1">25187_t:CDS:1</fullName>
    </submittedName>
</protein>
<reference evidence="1 2" key="1">
    <citation type="submission" date="2021-06" db="EMBL/GenBank/DDBJ databases">
        <authorList>
            <person name="Kallberg Y."/>
            <person name="Tangrot J."/>
            <person name="Rosling A."/>
        </authorList>
    </citation>
    <scope>NUCLEOTIDE SEQUENCE [LARGE SCALE GENOMIC DNA]</scope>
    <source>
        <strain evidence="1 2">120-4 pot B 10/14</strain>
    </source>
</reference>
<keyword evidence="2" id="KW-1185">Reference proteome</keyword>